<dbReference type="EMBL" id="JAVREJ010000001">
    <property type="protein sequence ID" value="MDT0348366.1"/>
    <property type="molecule type" value="Genomic_DNA"/>
</dbReference>
<evidence type="ECO:0000313" key="8">
    <source>
        <dbReference type="EMBL" id="MDT0348366.1"/>
    </source>
</evidence>
<evidence type="ECO:0000256" key="2">
    <source>
        <dbReference type="ARBA" id="ARBA00007532"/>
    </source>
</evidence>
<dbReference type="InterPro" id="IPR023753">
    <property type="entry name" value="FAD/NAD-binding_dom"/>
</dbReference>
<gene>
    <name evidence="8" type="ORF">RM445_02375</name>
</gene>
<evidence type="ECO:0000256" key="3">
    <source>
        <dbReference type="ARBA" id="ARBA00022630"/>
    </source>
</evidence>
<organism evidence="8 9">
    <name type="scientific">Pseudonocardia charpentierae</name>
    <dbReference type="NCBI Taxonomy" id="3075545"/>
    <lineage>
        <taxon>Bacteria</taxon>
        <taxon>Bacillati</taxon>
        <taxon>Actinomycetota</taxon>
        <taxon>Actinomycetes</taxon>
        <taxon>Pseudonocardiales</taxon>
        <taxon>Pseudonocardiaceae</taxon>
        <taxon>Pseudonocardia</taxon>
    </lineage>
</organism>
<dbReference type="PRINTS" id="PR00411">
    <property type="entry name" value="PNDRDTASEI"/>
</dbReference>
<dbReference type="Pfam" id="PF07992">
    <property type="entry name" value="Pyr_redox_2"/>
    <property type="match status" value="1"/>
</dbReference>
<accession>A0ABU2N371</accession>
<proteinExistence type="inferred from homology"/>
<dbReference type="EC" id="1.-.-.-" evidence="8"/>
<keyword evidence="8" id="KW-0560">Oxidoreductase</keyword>
<reference evidence="9" key="1">
    <citation type="submission" date="2023-07" db="EMBL/GenBank/DDBJ databases">
        <title>30 novel species of actinomycetes from the DSMZ collection.</title>
        <authorList>
            <person name="Nouioui I."/>
        </authorList>
    </citation>
    <scope>NUCLEOTIDE SEQUENCE [LARGE SCALE GENOMIC DNA]</scope>
    <source>
        <strain evidence="9">DSM 45834</strain>
    </source>
</reference>
<keyword evidence="3" id="KW-0285">Flavoprotein</keyword>
<dbReference type="PANTHER" id="PTHR22912">
    <property type="entry name" value="DISULFIDE OXIDOREDUCTASE"/>
    <property type="match status" value="1"/>
</dbReference>
<protein>
    <submittedName>
        <fullName evidence="8">NAD(P)/FAD-dependent oxidoreductase</fullName>
        <ecNumber evidence="8">1.-.-.-</ecNumber>
    </submittedName>
</protein>
<dbReference type="SUPFAM" id="SSF55424">
    <property type="entry name" value="FAD/NAD-linked reductases, dimerisation (C-terminal) domain"/>
    <property type="match status" value="1"/>
</dbReference>
<evidence type="ECO:0000256" key="1">
    <source>
        <dbReference type="ARBA" id="ARBA00001974"/>
    </source>
</evidence>
<dbReference type="Pfam" id="PF02852">
    <property type="entry name" value="Pyr_redox_dim"/>
    <property type="match status" value="1"/>
</dbReference>
<dbReference type="InterPro" id="IPR001100">
    <property type="entry name" value="Pyr_nuc-diS_OxRdtase"/>
</dbReference>
<evidence type="ECO:0000256" key="5">
    <source>
        <dbReference type="ARBA" id="ARBA00023027"/>
    </source>
</evidence>
<feature type="domain" description="FAD/NAD(P)-binding" evidence="7">
    <location>
        <begin position="7"/>
        <end position="316"/>
    </location>
</feature>
<dbReference type="Gene3D" id="3.30.390.30">
    <property type="match status" value="1"/>
</dbReference>
<dbReference type="PRINTS" id="PR00368">
    <property type="entry name" value="FADPNR"/>
</dbReference>
<comment type="caution">
    <text evidence="8">The sequence shown here is derived from an EMBL/GenBank/DDBJ whole genome shotgun (WGS) entry which is preliminary data.</text>
</comment>
<evidence type="ECO:0000313" key="9">
    <source>
        <dbReference type="Proteomes" id="UP001183202"/>
    </source>
</evidence>
<comment type="cofactor">
    <cofactor evidence="1">
        <name>FAD</name>
        <dbReference type="ChEBI" id="CHEBI:57692"/>
    </cofactor>
</comment>
<evidence type="ECO:0000256" key="4">
    <source>
        <dbReference type="ARBA" id="ARBA00022827"/>
    </source>
</evidence>
<evidence type="ECO:0000259" key="7">
    <source>
        <dbReference type="Pfam" id="PF07992"/>
    </source>
</evidence>
<keyword evidence="5" id="KW-0520">NAD</keyword>
<dbReference type="Proteomes" id="UP001183202">
    <property type="component" value="Unassembled WGS sequence"/>
</dbReference>
<dbReference type="InterPro" id="IPR016156">
    <property type="entry name" value="FAD/NAD-linked_Rdtase_dimer_sf"/>
</dbReference>
<feature type="domain" description="Pyridine nucleotide-disulphide oxidoreductase dimerisation" evidence="6">
    <location>
        <begin position="354"/>
        <end position="459"/>
    </location>
</feature>
<keyword evidence="4" id="KW-0274">FAD</keyword>
<dbReference type="SUPFAM" id="SSF51905">
    <property type="entry name" value="FAD/NAD(P)-binding domain"/>
    <property type="match status" value="1"/>
</dbReference>
<keyword evidence="9" id="KW-1185">Reference proteome</keyword>
<dbReference type="InterPro" id="IPR050151">
    <property type="entry name" value="Class-I_Pyr_Nuc-Dis_Oxidored"/>
</dbReference>
<sequence length="469" mass="49235">MSEREVDVVVIGAGAVGENVADYAHRSGLSTVMVESELVGGECSYWACMPSKALLRTADAVVAARRLPGVTAEYDVEAVLKRRDSIAHGWDDSSQVDWAEGAGIPVVRGRARLDGERVVRVGDEVFRARHAVVVATGSRPVRPPIPGIDSVRVWTSRDATSAHAVPRRLGVLGGGVVGCELAQAWRRLGSEVVLLVRGPRLLPSVEPVGSEKVAAGLRRDGVDVRLDTGLDSVAADGDAIALQVGPAGSRPETIVVDELLVATGRRPNVDDLGLESVGVTPDGPLTVDDTGLVQGIDGQWLYAAGDVTGRAPLTHQGKYDARIVGAAIGARAAGDPVDTAPWGEHVATADHAAVPQVVFTDPEVASVGRTAEQAKEAGLNVRVVDLPIAVAGSTIQADDYDGAVRMVVDEDRGVLVGLTFVGQDTAEMLHAATIAVVGEVPLRRLWHAVPAYPTISEVWLRLLEAYRSG</sequence>
<comment type="similarity">
    <text evidence="2">Belongs to the class-I pyridine nucleotide-disulfide oxidoreductase family.</text>
</comment>
<dbReference type="PIRSF" id="PIRSF000350">
    <property type="entry name" value="Mercury_reductase_MerA"/>
    <property type="match status" value="1"/>
</dbReference>
<evidence type="ECO:0000259" key="6">
    <source>
        <dbReference type="Pfam" id="PF02852"/>
    </source>
</evidence>
<dbReference type="InterPro" id="IPR036188">
    <property type="entry name" value="FAD/NAD-bd_sf"/>
</dbReference>
<name>A0ABU2N371_9PSEU</name>
<dbReference type="RefSeq" id="WP_311554257.1">
    <property type="nucleotide sequence ID" value="NZ_JAVREJ010000001.1"/>
</dbReference>
<dbReference type="PANTHER" id="PTHR22912:SF151">
    <property type="entry name" value="DIHYDROLIPOYL DEHYDROGENASE, MITOCHONDRIAL"/>
    <property type="match status" value="1"/>
</dbReference>
<dbReference type="InterPro" id="IPR004099">
    <property type="entry name" value="Pyr_nucl-diS_OxRdtase_dimer"/>
</dbReference>
<dbReference type="Gene3D" id="3.50.50.60">
    <property type="entry name" value="FAD/NAD(P)-binding domain"/>
    <property type="match status" value="2"/>
</dbReference>
<dbReference type="GO" id="GO:0016491">
    <property type="term" value="F:oxidoreductase activity"/>
    <property type="evidence" value="ECO:0007669"/>
    <property type="project" value="UniProtKB-KW"/>
</dbReference>